<dbReference type="InterPro" id="IPR037185">
    <property type="entry name" value="EmrE-like"/>
</dbReference>
<feature type="transmembrane region" description="Helical" evidence="5">
    <location>
        <begin position="99"/>
        <end position="120"/>
    </location>
</feature>
<evidence type="ECO:0000256" key="3">
    <source>
        <dbReference type="ARBA" id="ARBA00022989"/>
    </source>
</evidence>
<dbReference type="PANTHER" id="PTHR31218">
    <property type="entry name" value="WAT1-RELATED PROTEIN"/>
    <property type="match status" value="1"/>
</dbReference>
<dbReference type="AlphaFoldDB" id="A0ABC8TU43"/>
<keyword evidence="2 5" id="KW-0812">Transmembrane</keyword>
<sequence>MIRLEKVNLRSLRSIAKIIGTIVCVAGAVATALLRGPKLLNTELLPTKRVFGSESENWLLGCLLCFGSSCCWSLWLILQGVIGSGFSFFVQAWCISQRGPLFSALFNPLCTVIVTIFAAIFLHEEIYTGSLLGAAGVIIGLYIVLWGKATDNEELNAEIEPISQNDQIESVQVFMDESIEKTICRINLQEPLLSTKN</sequence>
<feature type="transmembrane region" description="Helical" evidence="5">
    <location>
        <begin position="12"/>
        <end position="34"/>
    </location>
</feature>
<keyword evidence="7" id="KW-1185">Reference proteome</keyword>
<evidence type="ECO:0008006" key="8">
    <source>
        <dbReference type="Google" id="ProtNLM"/>
    </source>
</evidence>
<evidence type="ECO:0000256" key="1">
    <source>
        <dbReference type="ARBA" id="ARBA00004141"/>
    </source>
</evidence>
<feature type="transmembrane region" description="Helical" evidence="5">
    <location>
        <begin position="126"/>
        <end position="145"/>
    </location>
</feature>
<keyword evidence="3 5" id="KW-1133">Transmembrane helix</keyword>
<keyword evidence="4 5" id="KW-0472">Membrane</keyword>
<comment type="subcellular location">
    <subcellularLocation>
        <location evidence="1">Membrane</location>
        <topology evidence="1">Multi-pass membrane protein</topology>
    </subcellularLocation>
</comment>
<organism evidence="6 7">
    <name type="scientific">Ilex paraguariensis</name>
    <name type="common">yerba mate</name>
    <dbReference type="NCBI Taxonomy" id="185542"/>
    <lineage>
        <taxon>Eukaryota</taxon>
        <taxon>Viridiplantae</taxon>
        <taxon>Streptophyta</taxon>
        <taxon>Embryophyta</taxon>
        <taxon>Tracheophyta</taxon>
        <taxon>Spermatophyta</taxon>
        <taxon>Magnoliopsida</taxon>
        <taxon>eudicotyledons</taxon>
        <taxon>Gunneridae</taxon>
        <taxon>Pentapetalae</taxon>
        <taxon>asterids</taxon>
        <taxon>campanulids</taxon>
        <taxon>Aquifoliales</taxon>
        <taxon>Aquifoliaceae</taxon>
        <taxon>Ilex</taxon>
    </lineage>
</organism>
<evidence type="ECO:0000256" key="5">
    <source>
        <dbReference type="SAM" id="Phobius"/>
    </source>
</evidence>
<evidence type="ECO:0000256" key="4">
    <source>
        <dbReference type="ARBA" id="ARBA00023136"/>
    </source>
</evidence>
<evidence type="ECO:0000313" key="6">
    <source>
        <dbReference type="EMBL" id="CAK9171361.1"/>
    </source>
</evidence>
<reference evidence="6 7" key="1">
    <citation type="submission" date="2024-02" db="EMBL/GenBank/DDBJ databases">
        <authorList>
            <person name="Vignale AGUSTIN F."/>
            <person name="Sosa J E."/>
            <person name="Modenutti C."/>
        </authorList>
    </citation>
    <scope>NUCLEOTIDE SEQUENCE [LARGE SCALE GENOMIC DNA]</scope>
</reference>
<dbReference type="SUPFAM" id="SSF103481">
    <property type="entry name" value="Multidrug resistance efflux transporter EmrE"/>
    <property type="match status" value="1"/>
</dbReference>
<dbReference type="Proteomes" id="UP001642360">
    <property type="component" value="Unassembled WGS sequence"/>
</dbReference>
<dbReference type="InterPro" id="IPR030184">
    <property type="entry name" value="WAT1-related"/>
</dbReference>
<comment type="caution">
    <text evidence="6">The sequence shown here is derived from an EMBL/GenBank/DDBJ whole genome shotgun (WGS) entry which is preliminary data.</text>
</comment>
<evidence type="ECO:0000256" key="2">
    <source>
        <dbReference type="ARBA" id="ARBA00022692"/>
    </source>
</evidence>
<name>A0ABC8TU43_9AQUA</name>
<accession>A0ABC8TU43</accession>
<dbReference type="EMBL" id="CAUOFW020005724">
    <property type="protein sequence ID" value="CAK9171361.1"/>
    <property type="molecule type" value="Genomic_DNA"/>
</dbReference>
<proteinExistence type="predicted"/>
<evidence type="ECO:0000313" key="7">
    <source>
        <dbReference type="Proteomes" id="UP001642360"/>
    </source>
</evidence>
<protein>
    <recommendedName>
        <fullName evidence="8">WAT1-related protein</fullName>
    </recommendedName>
</protein>
<gene>
    <name evidence="6" type="ORF">ILEXP_LOCUS40918</name>
</gene>